<dbReference type="GO" id="GO:0005829">
    <property type="term" value="C:cytosol"/>
    <property type="evidence" value="ECO:0007669"/>
    <property type="project" value="TreeGrafter"/>
</dbReference>
<dbReference type="InterPro" id="IPR006048">
    <property type="entry name" value="A-amylase/branching_C"/>
</dbReference>
<dbReference type="EMBL" id="BMEQ01000013">
    <property type="protein sequence ID" value="GGG61350.1"/>
    <property type="molecule type" value="Genomic_DNA"/>
</dbReference>
<protein>
    <recommendedName>
        <fullName evidence="15">1,4-alpha-glucan branching enzyme GlgB</fullName>
        <ecNumber evidence="15">2.4.1.18</ecNumber>
    </recommendedName>
    <alternativeName>
        <fullName evidence="15">1,4-alpha-D-glucan:1,4-alpha-D-glucan 6-glucosyl-transferase</fullName>
    </alternativeName>
    <alternativeName>
        <fullName evidence="15">Alpha-(1-&gt;4)-glucan branching enzyme</fullName>
    </alternativeName>
    <alternativeName>
        <fullName evidence="15">Glycogen branching enzyme</fullName>
        <shortName evidence="15">BE</shortName>
    </alternativeName>
</protein>
<dbReference type="NCBIfam" id="TIGR01515">
    <property type="entry name" value="branching_enzym"/>
    <property type="match status" value="1"/>
</dbReference>
<organism evidence="18 19">
    <name type="scientific">Kocuria dechangensis</name>
    <dbReference type="NCBI Taxonomy" id="1176249"/>
    <lineage>
        <taxon>Bacteria</taxon>
        <taxon>Bacillati</taxon>
        <taxon>Actinomycetota</taxon>
        <taxon>Actinomycetes</taxon>
        <taxon>Micrococcales</taxon>
        <taxon>Micrococcaceae</taxon>
        <taxon>Kocuria</taxon>
    </lineage>
</organism>
<evidence type="ECO:0000256" key="9">
    <source>
        <dbReference type="ARBA" id="ARBA00022741"/>
    </source>
</evidence>
<dbReference type="Gene3D" id="3.20.20.80">
    <property type="entry name" value="Glycosidases"/>
    <property type="match status" value="1"/>
</dbReference>
<evidence type="ECO:0000256" key="5">
    <source>
        <dbReference type="ARBA" id="ARBA00011245"/>
    </source>
</evidence>
<comment type="catalytic activity">
    <reaction evidence="1 15">
        <text>Transfers a segment of a (1-&gt;4)-alpha-D-glucan chain to a primary hydroxy group in a similar glucan chain.</text>
        <dbReference type="EC" id="2.4.1.18"/>
    </reaction>
</comment>
<evidence type="ECO:0000256" key="16">
    <source>
        <dbReference type="SAM" id="MobiDB-lite"/>
    </source>
</evidence>
<dbReference type="PANTHER" id="PTHR43651">
    <property type="entry name" value="1,4-ALPHA-GLUCAN-BRANCHING ENZYME"/>
    <property type="match status" value="1"/>
</dbReference>
<dbReference type="FunFam" id="2.60.40.1180:FF:000002">
    <property type="entry name" value="1,4-alpha-glucan branching enzyme GlgB"/>
    <property type="match status" value="1"/>
</dbReference>
<keyword evidence="19" id="KW-1185">Reference proteome</keyword>
<dbReference type="InterPro" id="IPR004193">
    <property type="entry name" value="Glyco_hydro_13_N"/>
</dbReference>
<proteinExistence type="inferred from homology"/>
<dbReference type="InterPro" id="IPR017853">
    <property type="entry name" value="GH"/>
</dbReference>
<dbReference type="PANTHER" id="PTHR43651:SF3">
    <property type="entry name" value="1,4-ALPHA-GLUCAN-BRANCHING ENZYME"/>
    <property type="match status" value="1"/>
</dbReference>
<evidence type="ECO:0000256" key="13">
    <source>
        <dbReference type="ARBA" id="ARBA00023277"/>
    </source>
</evidence>
<dbReference type="GO" id="GO:0004553">
    <property type="term" value="F:hydrolase activity, hydrolyzing O-glycosyl compounds"/>
    <property type="evidence" value="ECO:0007669"/>
    <property type="project" value="InterPro"/>
</dbReference>
<comment type="similarity">
    <text evidence="3">Belongs to the aminoglycoside phosphotransferase family.</text>
</comment>
<dbReference type="Proteomes" id="UP000638848">
    <property type="component" value="Unassembled WGS sequence"/>
</dbReference>
<evidence type="ECO:0000256" key="3">
    <source>
        <dbReference type="ARBA" id="ARBA00006219"/>
    </source>
</evidence>
<dbReference type="InterPro" id="IPR014756">
    <property type="entry name" value="Ig_E-set"/>
</dbReference>
<evidence type="ECO:0000256" key="4">
    <source>
        <dbReference type="ARBA" id="ARBA00009000"/>
    </source>
</evidence>
<comment type="function">
    <text evidence="15">Catalyzes the formation of the alpha-1,6-glucosidic linkages in glycogen by scission of a 1,4-alpha-linked oligosaccharide from growing alpha-1,4-glucan chains and the subsequent attachment of the oligosaccharide to the alpha-1,6 position.</text>
</comment>
<keyword evidence="11" id="KW-0067">ATP-binding</keyword>
<dbReference type="InterPro" id="IPR013783">
    <property type="entry name" value="Ig-like_fold"/>
</dbReference>
<reference evidence="18" key="1">
    <citation type="journal article" date="2014" name="Int. J. Syst. Evol. Microbiol.">
        <title>Complete genome sequence of Corynebacterium casei LMG S-19264T (=DSM 44701T), isolated from a smear-ripened cheese.</title>
        <authorList>
            <consortium name="US DOE Joint Genome Institute (JGI-PGF)"/>
            <person name="Walter F."/>
            <person name="Albersmeier A."/>
            <person name="Kalinowski J."/>
            <person name="Ruckert C."/>
        </authorList>
    </citation>
    <scope>NUCLEOTIDE SEQUENCE</scope>
    <source>
        <strain evidence="18">CGMCC 1.12187</strain>
    </source>
</reference>
<dbReference type="GO" id="GO:0005978">
    <property type="term" value="P:glycogen biosynthetic process"/>
    <property type="evidence" value="ECO:0007669"/>
    <property type="project" value="UniProtKB-UniRule"/>
</dbReference>
<feature type="compositionally biased region" description="Low complexity" evidence="16">
    <location>
        <begin position="565"/>
        <end position="577"/>
    </location>
</feature>
<dbReference type="Pfam" id="PF22019">
    <property type="entry name" value="GlgB_N"/>
    <property type="match status" value="1"/>
</dbReference>
<comment type="subunit">
    <text evidence="5 15">Monomer.</text>
</comment>
<evidence type="ECO:0000256" key="8">
    <source>
        <dbReference type="ARBA" id="ARBA00022679"/>
    </source>
</evidence>
<dbReference type="SUPFAM" id="SSF56112">
    <property type="entry name" value="Protein kinase-like (PK-like)"/>
    <property type="match status" value="1"/>
</dbReference>
<reference evidence="18" key="2">
    <citation type="submission" date="2020-09" db="EMBL/GenBank/DDBJ databases">
        <authorList>
            <person name="Sun Q."/>
            <person name="Zhou Y."/>
        </authorList>
    </citation>
    <scope>NUCLEOTIDE SEQUENCE</scope>
    <source>
        <strain evidence="18">CGMCC 1.12187</strain>
    </source>
</reference>
<dbReference type="SUPFAM" id="SSF51445">
    <property type="entry name" value="(Trans)glycosidases"/>
    <property type="match status" value="1"/>
</dbReference>
<dbReference type="CDD" id="cd11322">
    <property type="entry name" value="AmyAc_Glg_BE"/>
    <property type="match status" value="1"/>
</dbReference>
<dbReference type="InterPro" id="IPR054169">
    <property type="entry name" value="GlgB_N"/>
</dbReference>
<dbReference type="NCBIfam" id="NF008967">
    <property type="entry name" value="PRK12313.1"/>
    <property type="match status" value="1"/>
</dbReference>
<dbReference type="GO" id="GO:0003844">
    <property type="term" value="F:1,4-alpha-glucan branching enzyme activity"/>
    <property type="evidence" value="ECO:0007669"/>
    <property type="project" value="UniProtKB-UniRule"/>
</dbReference>
<dbReference type="GO" id="GO:0043169">
    <property type="term" value="F:cation binding"/>
    <property type="evidence" value="ECO:0007669"/>
    <property type="project" value="InterPro"/>
</dbReference>
<dbReference type="FunFam" id="2.60.40.10:FF:000169">
    <property type="entry name" value="1,4-alpha-glucan branching enzyme GlgB"/>
    <property type="match status" value="1"/>
</dbReference>
<keyword evidence="10" id="KW-0418">Kinase</keyword>
<dbReference type="Gene3D" id="2.60.40.10">
    <property type="entry name" value="Immunoglobulins"/>
    <property type="match status" value="2"/>
</dbReference>
<evidence type="ECO:0000256" key="2">
    <source>
        <dbReference type="ARBA" id="ARBA00004964"/>
    </source>
</evidence>
<evidence type="ECO:0000256" key="1">
    <source>
        <dbReference type="ARBA" id="ARBA00000826"/>
    </source>
</evidence>
<evidence type="ECO:0000256" key="14">
    <source>
        <dbReference type="ARBA" id="ARBA00049067"/>
    </source>
</evidence>
<evidence type="ECO:0000256" key="11">
    <source>
        <dbReference type="ARBA" id="ARBA00022840"/>
    </source>
</evidence>
<feature type="active site" description="Proton donor" evidence="15">
    <location>
        <position position="1034"/>
    </location>
</feature>
<dbReference type="Pfam" id="PF02806">
    <property type="entry name" value="Alpha-amylase_C"/>
    <property type="match status" value="1"/>
</dbReference>
<dbReference type="NCBIfam" id="NF003811">
    <property type="entry name" value="PRK05402.1"/>
    <property type="match status" value="1"/>
</dbReference>
<dbReference type="GO" id="GO:0016301">
    <property type="term" value="F:kinase activity"/>
    <property type="evidence" value="ECO:0007669"/>
    <property type="project" value="UniProtKB-KW"/>
</dbReference>
<dbReference type="InterPro" id="IPR040999">
    <property type="entry name" value="Mak_N_cap"/>
</dbReference>
<feature type="region of interest" description="Disordered" evidence="16">
    <location>
        <begin position="518"/>
        <end position="579"/>
    </location>
</feature>
<keyword evidence="8 15" id="KW-0808">Transferase</keyword>
<dbReference type="FunFam" id="3.20.20.80:FF:000003">
    <property type="entry name" value="1,4-alpha-glucan branching enzyme GlgB"/>
    <property type="match status" value="1"/>
</dbReference>
<dbReference type="CDD" id="cd02855">
    <property type="entry name" value="E_set_GBE_prok_N"/>
    <property type="match status" value="1"/>
</dbReference>
<evidence type="ECO:0000256" key="15">
    <source>
        <dbReference type="HAMAP-Rule" id="MF_00685"/>
    </source>
</evidence>
<accession>A0A917GZ57</accession>
<comment type="caution">
    <text evidence="18">The sequence shown here is derived from an EMBL/GenBank/DDBJ whole genome shotgun (WGS) entry which is preliminary data.</text>
</comment>
<dbReference type="HAMAP" id="MF_00685">
    <property type="entry name" value="GlgB"/>
    <property type="match status" value="1"/>
</dbReference>
<feature type="domain" description="Glycosyl hydrolase family 13 catalytic" evidence="17">
    <location>
        <begin position="829"/>
        <end position="1201"/>
    </location>
</feature>
<feature type="active site" description="Nucleophile" evidence="15">
    <location>
        <position position="981"/>
    </location>
</feature>
<dbReference type="Pfam" id="PF18085">
    <property type="entry name" value="Mak_N_cap"/>
    <property type="match status" value="1"/>
</dbReference>
<comment type="catalytic activity">
    <reaction evidence="14">
        <text>D-maltose + ATP = alpha-maltose 1-phosphate + ADP + H(+)</text>
        <dbReference type="Rhea" id="RHEA:31915"/>
        <dbReference type="ChEBI" id="CHEBI:15378"/>
        <dbReference type="ChEBI" id="CHEBI:17306"/>
        <dbReference type="ChEBI" id="CHEBI:30616"/>
        <dbReference type="ChEBI" id="CHEBI:63576"/>
        <dbReference type="ChEBI" id="CHEBI:456216"/>
        <dbReference type="EC" id="2.7.1.175"/>
    </reaction>
</comment>
<dbReference type="EC" id="2.4.1.18" evidence="15"/>
<evidence type="ECO:0000313" key="18">
    <source>
        <dbReference type="EMBL" id="GGG61350.1"/>
    </source>
</evidence>
<dbReference type="Gene3D" id="2.60.40.1180">
    <property type="entry name" value="Golgi alpha-mannosidase II"/>
    <property type="match status" value="1"/>
</dbReference>
<dbReference type="InterPro" id="IPR011009">
    <property type="entry name" value="Kinase-like_dom_sf"/>
</dbReference>
<dbReference type="SMART" id="SM00642">
    <property type="entry name" value="Aamy"/>
    <property type="match status" value="1"/>
</dbReference>
<evidence type="ECO:0000256" key="10">
    <source>
        <dbReference type="ARBA" id="ARBA00022777"/>
    </source>
</evidence>
<dbReference type="Pfam" id="PF02922">
    <property type="entry name" value="CBM_48"/>
    <property type="match status" value="1"/>
</dbReference>
<gene>
    <name evidence="15" type="primary">glgB</name>
    <name evidence="18" type="ORF">GCM10011374_25450</name>
</gene>
<keyword evidence="7 15" id="KW-0328">Glycosyltransferase</keyword>
<name>A0A917GZ57_9MICC</name>
<dbReference type="SUPFAM" id="SSF51011">
    <property type="entry name" value="Glycosyl hydrolase domain"/>
    <property type="match status" value="1"/>
</dbReference>
<keyword evidence="12 15" id="KW-0320">Glycogen biosynthesis</keyword>
<keyword evidence="9" id="KW-0547">Nucleotide-binding</keyword>
<evidence type="ECO:0000256" key="7">
    <source>
        <dbReference type="ARBA" id="ARBA00022676"/>
    </source>
</evidence>
<dbReference type="InterPro" id="IPR013780">
    <property type="entry name" value="Glyco_hydro_b"/>
</dbReference>
<sequence>MTDQHSEELLDLLRRWLPRQRWFPFAGAGGGTSLRVVAQLVLPPGPAPAAAYVEARILLVEAAEGERAELLQVPLTLRAEPLAGADRFLVGELEAAAVAGEPDATEEDPAPRRAARFLRERATRAGRAVAQRTGLPAPGAGGAGPWVYDGVGDPVLVGAALALMQQDTAAGGPLGLSVTGAHGDALRVPWAVEGAEQVRVISSEQSNSSVILVPPAGTADADAVIVKFFRVVGEGRNPDVEVGRELTALGCPAVPRTFGWLDARWRSGLSAHEGQLAVATEFLAGSADAWARAVDAGGRGEDFSAQALELGRTTARVHRDLALAFGAEAPDDDARSRLLEDLGRRLRWARTETGDLFADRAAELDALLESLDDVAELPELQRIHGDYHLGQVLQAADGAFKVLDFEGEPLRPIEERTRPDVALRDVVGMLRSFDYAAAFAARAGAPDAEDWGRRTSESFLEGYEEVAGHAVDLDSPLFLALWLDKALYEVVYEQRNRPDWVEVPAAAVRRSLDGLRSRSVNTEPAGAVPAAGADHDDDSSRTAQLPVPGTEIEDEVTASTPQDRPAGATPSAPAAGPVPVPEHVLAAVSEGRHHNPHGVLGAHPNPDGTVTVRTLRRFATGVAAVTADGSFELEHEWGGIFTGVVPATEPGRIPDYRLDVTYRGQEPQRCDDPYRFAPTLGELDLHLIGEGRHETLWTVLGAHVQRYPSALGDVTGVSFAVWAPNAQAVRVIGDFNGWDGTEHAMRSLGASGVWELFVPGLESGATYKFRLLGRDGGWRERADPMAFGTEVPPSTASRVFESTYEFQDDEWMAKRSRTDPHNSPMSVYEMHIGSWRMGLGYKDLAKELVEYLTWQGFTHVEFMPVAEHPFGGSWGYQVTSYYAPSSRFGSPDEFRYLVDKLHQAGIGVLVDWVPGHFPKDEWALARFDGESLYEHADPRRGEHKDWGTLIFDYGRNEVRNFLVANASYWLEEFHVDGLRVDAVASMLYLDYSRNEGEWEPNVFGGRENLEAIAFLKEATATAYKRTPGIVMIAEESTSFPGVTKPTDAGGLGFGLKWNMGWMNDTLEYMAEDPINRHYHHNKLTFSMVYAFSENFMLPISHDEVVYGKGSLLRKMPGDRWQQLANVRAYLAYMWAHPGKQLIFMGTEYAQESEWSQEHGLDWWLSETPPHKGVQELVRTLNTIYRETPPLYERDNNPAGFEWIDAGDAGRNTLSFTRWDEQGNPLVCVANFAGNPHENFRLGLPWAGEWVEVLNTDSELFGGSGVGNLGKVVATEGAHNGKPASVELTVPPLAVLYLKPVED</sequence>
<keyword evidence="13 15" id="KW-0119">Carbohydrate metabolism</keyword>
<dbReference type="InterPro" id="IPR006407">
    <property type="entry name" value="GlgB"/>
</dbReference>
<keyword evidence="6 15" id="KW-0321">Glycogen metabolism</keyword>
<dbReference type="Gene3D" id="3.90.1200.10">
    <property type="match status" value="1"/>
</dbReference>
<dbReference type="SUPFAM" id="SSF81296">
    <property type="entry name" value="E set domains"/>
    <property type="match status" value="2"/>
</dbReference>
<dbReference type="RefSeq" id="WP_188537773.1">
    <property type="nucleotide sequence ID" value="NZ_BMEQ01000013.1"/>
</dbReference>
<evidence type="ECO:0000259" key="17">
    <source>
        <dbReference type="SMART" id="SM00642"/>
    </source>
</evidence>
<comment type="pathway">
    <text evidence="2 15">Glycan biosynthesis; glycogen biosynthesis.</text>
</comment>
<evidence type="ECO:0000256" key="6">
    <source>
        <dbReference type="ARBA" id="ARBA00022600"/>
    </source>
</evidence>
<dbReference type="InterPro" id="IPR006047">
    <property type="entry name" value="GH13_cat_dom"/>
</dbReference>
<comment type="similarity">
    <text evidence="4 15">Belongs to the glycosyl hydrolase 13 family. GlgB subfamily.</text>
</comment>
<evidence type="ECO:0000313" key="19">
    <source>
        <dbReference type="Proteomes" id="UP000638848"/>
    </source>
</evidence>
<dbReference type="InterPro" id="IPR044143">
    <property type="entry name" value="GlgB_N_E_set_prok"/>
</dbReference>
<dbReference type="GO" id="GO:0005524">
    <property type="term" value="F:ATP binding"/>
    <property type="evidence" value="ECO:0007669"/>
    <property type="project" value="UniProtKB-KW"/>
</dbReference>
<evidence type="ECO:0000256" key="12">
    <source>
        <dbReference type="ARBA" id="ARBA00023056"/>
    </source>
</evidence>